<feature type="region of interest" description="Disordered" evidence="1">
    <location>
        <begin position="1"/>
        <end position="41"/>
    </location>
</feature>
<proteinExistence type="predicted"/>
<accession>A0A645JCG5</accession>
<evidence type="ECO:0000313" key="2">
    <source>
        <dbReference type="EMBL" id="MPN60750.1"/>
    </source>
</evidence>
<sequence length="122" mass="12995">MRQADHAVDALHARQVGKGAHDGRRPAGNGRGGHTRKAQFPLHPQPLSRIHDAQAVPAEAGFAQAQGERLFPRLKRGHTQPIRCLLPDIPDSAGQDGLDEGAGLAIARAHPGYEADDRVLVG</sequence>
<dbReference type="AlphaFoldDB" id="A0A645JCG5"/>
<comment type="caution">
    <text evidence="2">The sequence shown here is derived from an EMBL/GenBank/DDBJ whole genome shotgun (WGS) entry which is preliminary data.</text>
</comment>
<dbReference type="EMBL" id="VSSQ01136436">
    <property type="protein sequence ID" value="MPN60750.1"/>
    <property type="molecule type" value="Genomic_DNA"/>
</dbReference>
<name>A0A645JCG5_9ZZZZ</name>
<gene>
    <name evidence="2" type="ORF">SDC9_208482</name>
</gene>
<reference evidence="2" key="1">
    <citation type="submission" date="2019-08" db="EMBL/GenBank/DDBJ databases">
        <authorList>
            <person name="Kucharzyk K."/>
            <person name="Murdoch R.W."/>
            <person name="Higgins S."/>
            <person name="Loffler F."/>
        </authorList>
    </citation>
    <scope>NUCLEOTIDE SEQUENCE</scope>
</reference>
<protein>
    <submittedName>
        <fullName evidence="2">Uncharacterized protein</fullName>
    </submittedName>
</protein>
<evidence type="ECO:0000256" key="1">
    <source>
        <dbReference type="SAM" id="MobiDB-lite"/>
    </source>
</evidence>
<feature type="compositionally biased region" description="Basic and acidic residues" evidence="1">
    <location>
        <begin position="1"/>
        <end position="12"/>
    </location>
</feature>
<organism evidence="2">
    <name type="scientific">bioreactor metagenome</name>
    <dbReference type="NCBI Taxonomy" id="1076179"/>
    <lineage>
        <taxon>unclassified sequences</taxon>
        <taxon>metagenomes</taxon>
        <taxon>ecological metagenomes</taxon>
    </lineage>
</organism>